<dbReference type="AlphaFoldDB" id="M0N288"/>
<evidence type="ECO:0000313" key="6">
    <source>
        <dbReference type="Proteomes" id="UP000011625"/>
    </source>
</evidence>
<dbReference type="InterPro" id="IPR058675">
    <property type="entry name" value="DUF8054_C"/>
</dbReference>
<evidence type="ECO:0000256" key="1">
    <source>
        <dbReference type="SAM" id="Phobius"/>
    </source>
</evidence>
<gene>
    <name evidence="5" type="ORF">C450_12255</name>
</gene>
<dbReference type="EMBL" id="AOME01000068">
    <property type="protein sequence ID" value="EMA51249.1"/>
    <property type="molecule type" value="Genomic_DNA"/>
</dbReference>
<keyword evidence="6" id="KW-1185">Reference proteome</keyword>
<protein>
    <submittedName>
        <fullName evidence="5">Uncharacterized protein</fullName>
    </submittedName>
</protein>
<sequence>MSVIDRFQQPEYTGENRCTPCTAVNLLIAIVVSALLAIISTVGGLGVFVLSVGAIYLRGYLVPGTPTLTKRYFPERVLRWFDKDTDSTAPLGDEPINVDPERVLLDAGAVEPDRDGTDLRLTNEFQHAWRERISTAGEHDLNEEYLAGALGVPLQTNDITIERRGEAYVAHTDETVIGQWSSGAATIADVAAATELSNRSPTWDELRPAETARVLMSLRVFIEQCPECNGPVQVEQEVVESCCRSYDVIASACQDCDARLFEMEWNETVAAGSESQASPA</sequence>
<keyword evidence="1" id="KW-1133">Transmembrane helix</keyword>
<evidence type="ECO:0000259" key="4">
    <source>
        <dbReference type="Pfam" id="PF26238"/>
    </source>
</evidence>
<dbReference type="PATRIC" id="fig|1227456.3.peg.2480"/>
<dbReference type="Proteomes" id="UP000011625">
    <property type="component" value="Unassembled WGS sequence"/>
</dbReference>
<evidence type="ECO:0000259" key="2">
    <source>
        <dbReference type="Pfam" id="PF26236"/>
    </source>
</evidence>
<feature type="transmembrane region" description="Helical" evidence="1">
    <location>
        <begin position="26"/>
        <end position="57"/>
    </location>
</feature>
<dbReference type="InterPro" id="IPR058674">
    <property type="entry name" value="DUF8054_N"/>
</dbReference>
<dbReference type="InterPro" id="IPR058775">
    <property type="entry name" value="DUF8054_M"/>
</dbReference>
<keyword evidence="1" id="KW-0472">Membrane</keyword>
<dbReference type="Pfam" id="PF26236">
    <property type="entry name" value="DUF8054_N"/>
    <property type="match status" value="1"/>
</dbReference>
<proteinExistence type="predicted"/>
<dbReference type="Pfam" id="PF26238">
    <property type="entry name" value="DUF8054_M"/>
    <property type="match status" value="1"/>
</dbReference>
<dbReference type="OrthoDB" id="292134at2157"/>
<dbReference type="RefSeq" id="WP_005043697.1">
    <property type="nucleotide sequence ID" value="NZ_AOME01000068.1"/>
</dbReference>
<keyword evidence="1" id="KW-0812">Transmembrane</keyword>
<accession>M0N288</accession>
<name>M0N288_9EURY</name>
<reference evidence="5 6" key="1">
    <citation type="journal article" date="2014" name="PLoS Genet.">
        <title>Phylogenetically driven sequencing of extremely halophilic archaea reveals strategies for static and dynamic osmo-response.</title>
        <authorList>
            <person name="Becker E.A."/>
            <person name="Seitzer P.M."/>
            <person name="Tritt A."/>
            <person name="Larsen D."/>
            <person name="Krusor M."/>
            <person name="Yao A.I."/>
            <person name="Wu D."/>
            <person name="Madern D."/>
            <person name="Eisen J.A."/>
            <person name="Darling A.E."/>
            <person name="Facciotti M.T."/>
        </authorList>
    </citation>
    <scope>NUCLEOTIDE SEQUENCE [LARGE SCALE GENOMIC DNA]</scope>
    <source>
        <strain evidence="5 6">DSM 8989</strain>
    </source>
</reference>
<organism evidence="5 6">
    <name type="scientific">Halococcus salifodinae DSM 8989</name>
    <dbReference type="NCBI Taxonomy" id="1227456"/>
    <lineage>
        <taxon>Archaea</taxon>
        <taxon>Methanobacteriati</taxon>
        <taxon>Methanobacteriota</taxon>
        <taxon>Stenosarchaea group</taxon>
        <taxon>Halobacteria</taxon>
        <taxon>Halobacteriales</taxon>
        <taxon>Halococcaceae</taxon>
        <taxon>Halococcus</taxon>
    </lineage>
</organism>
<dbReference type="Pfam" id="PF26237">
    <property type="entry name" value="DUF8054_C"/>
    <property type="match status" value="1"/>
</dbReference>
<evidence type="ECO:0000313" key="5">
    <source>
        <dbReference type="EMBL" id="EMA51249.1"/>
    </source>
</evidence>
<comment type="caution">
    <text evidence="5">The sequence shown here is derived from an EMBL/GenBank/DDBJ whole genome shotgun (WGS) entry which is preliminary data.</text>
</comment>
<evidence type="ECO:0000259" key="3">
    <source>
        <dbReference type="Pfam" id="PF26237"/>
    </source>
</evidence>
<feature type="domain" description="DUF8054" evidence="2">
    <location>
        <begin position="4"/>
        <end position="84"/>
    </location>
</feature>
<feature type="domain" description="DUF8054" evidence="3">
    <location>
        <begin position="223"/>
        <end position="263"/>
    </location>
</feature>
<feature type="domain" description="DUF8054" evidence="4">
    <location>
        <begin position="99"/>
        <end position="220"/>
    </location>
</feature>